<evidence type="ECO:0000313" key="2">
    <source>
        <dbReference type="EMBL" id="ACG27213.1"/>
    </source>
</evidence>
<keyword evidence="1" id="KW-0732">Signal</keyword>
<organism evidence="2">
    <name type="scientific">Zea mays</name>
    <name type="common">Maize</name>
    <dbReference type="NCBI Taxonomy" id="4577"/>
    <lineage>
        <taxon>Eukaryota</taxon>
        <taxon>Viridiplantae</taxon>
        <taxon>Streptophyta</taxon>
        <taxon>Embryophyta</taxon>
        <taxon>Tracheophyta</taxon>
        <taxon>Spermatophyta</taxon>
        <taxon>Magnoliopsida</taxon>
        <taxon>Liliopsida</taxon>
        <taxon>Poales</taxon>
        <taxon>Poaceae</taxon>
        <taxon>PACMAD clade</taxon>
        <taxon>Panicoideae</taxon>
        <taxon>Andropogonodae</taxon>
        <taxon>Andropogoneae</taxon>
        <taxon>Tripsacinae</taxon>
        <taxon>Zea</taxon>
    </lineage>
</organism>
<evidence type="ECO:0000256" key="1">
    <source>
        <dbReference type="SAM" id="SignalP"/>
    </source>
</evidence>
<accession>B6SQT0</accession>
<protein>
    <submittedName>
        <fullName evidence="2">Uncharacterized protein</fullName>
    </submittedName>
</protein>
<feature type="chain" id="PRO_5010106699" evidence="1">
    <location>
        <begin position="19"/>
        <end position="35"/>
    </location>
</feature>
<proteinExistence type="evidence at transcript level"/>
<dbReference type="AlphaFoldDB" id="B6SQT0"/>
<dbReference type="EMBL" id="EU955095">
    <property type="protein sequence ID" value="ACG27213.1"/>
    <property type="molecule type" value="mRNA"/>
</dbReference>
<dbReference type="PANTHER" id="PTHR46225:SF23">
    <property type="entry name" value="OS05G0179000 PROTEIN"/>
    <property type="match status" value="1"/>
</dbReference>
<dbReference type="EMBL" id="EU962205">
    <property type="protein sequence ID" value="ACG34323.1"/>
    <property type="molecule type" value="mRNA"/>
</dbReference>
<dbReference type="PANTHER" id="PTHR46225">
    <property type="entry name" value="C3H4 TYPE ZINC FINGER PROTEIN"/>
    <property type="match status" value="1"/>
</dbReference>
<feature type="signal peptide" evidence="1">
    <location>
        <begin position="1"/>
        <end position="18"/>
    </location>
</feature>
<sequence>MALDCFFAVWFVVGNVWVFDGHSSAHDAPNLYRCR</sequence>
<reference evidence="2" key="1">
    <citation type="journal article" date="2009" name="Plant Mol. Biol.">
        <title>Insights into corn genes derived from large-scale cDNA sequencing.</title>
        <authorList>
            <person name="Alexandrov N.N."/>
            <person name="Brover V.V."/>
            <person name="Freidin S."/>
            <person name="Troukhan M.E."/>
            <person name="Tatarinova T.V."/>
            <person name="Zhang H."/>
            <person name="Swaller T.J."/>
            <person name="Lu Y.P."/>
            <person name="Bouck J."/>
            <person name="Flavell R.B."/>
            <person name="Feldmann K.A."/>
        </authorList>
    </citation>
    <scope>NUCLEOTIDE SEQUENCE</scope>
</reference>
<dbReference type="HOGENOM" id="CLU_3369162_0_0_1"/>
<name>B6SQT0_MAIZE</name>